<feature type="region of interest" description="Disordered" evidence="5">
    <location>
        <begin position="122"/>
        <end position="157"/>
    </location>
</feature>
<proteinExistence type="inferred from homology"/>
<dbReference type="OrthoDB" id="3996471at2759"/>
<evidence type="ECO:0000256" key="4">
    <source>
        <dbReference type="ARBA" id="ARBA00022839"/>
    </source>
</evidence>
<keyword evidence="4" id="KW-0269">Exonuclease</keyword>
<dbReference type="GO" id="GO:0004527">
    <property type="term" value="F:exonuclease activity"/>
    <property type="evidence" value="ECO:0007669"/>
    <property type="project" value="UniProtKB-KW"/>
</dbReference>
<accession>A0A9P4VQX0</accession>
<gene>
    <name evidence="7" type="ORF">M501DRAFT_865848</name>
</gene>
<feature type="compositionally biased region" description="Polar residues" evidence="5">
    <location>
        <begin position="41"/>
        <end position="57"/>
    </location>
</feature>
<sequence length="663" mass="73937">MFTAKGLFKTIPCPTGDQCRLPNCMFLHEDPWKSVKENESTEPQSRAASTPSDSFQETGDRKRRKLEDGKKAAVPSEGPRPSETSERKPFTGLIAPKVNTTSKPTAVRPVVLSSVRRAVSPPAVAPRNKLQAVQQTSSQPKKEVTETLNPRLVPNDPAGHAVRRTYLVKLHELVGLLNTQMLKSDDPEDKALYLSDQQLIKAVLDEEEGIARNNGPVYANIIKLRMVAYKKMKSEEWKKLRLEACETKEQKAAKKRKGVTIETGLSAAEELLMLKRFVAPKEGLQNFGYVMSPPTKEEIESAKKGVEASDHWELCDRCSTRFQVFPDRREDGALTSGGTCTHHWGRPFRNRKDKTSVYTCCSEAIGSPGCTTRETHVFKISEGKRLATILPFIDTPMNPTAQSHSAVAFDCEMGYTSYGLELIRLTATWWPSGEPLLDVLVRPLGAILDLNSRFSGVWPEQFFNAQEFESKGPQYPFPKSTPEGKEKGVKNPNPSSELRIVSDPAAARSLLLSHITTTTPLIGHAMENDLNAIRLVHPTIVDTILLFPHPQGLPLRFGLKNLVKQYLERDIQTAGAAGHDSLEDARATGDLVRWKVGMDWKRLQGDGWTVRNGEFFAPLPSQDSIPEKAQLPAHNMENVIRSEQAKKNRKRPKDEVTPEREVA</sequence>
<dbReference type="InterPro" id="IPR047021">
    <property type="entry name" value="REXO1/3/4-like"/>
</dbReference>
<dbReference type="InterPro" id="IPR034922">
    <property type="entry name" value="REX1-like_exo"/>
</dbReference>
<dbReference type="EMBL" id="MU006097">
    <property type="protein sequence ID" value="KAF2838227.1"/>
    <property type="molecule type" value="Genomic_DNA"/>
</dbReference>
<dbReference type="AlphaFoldDB" id="A0A9P4VQX0"/>
<keyword evidence="8" id="KW-1185">Reference proteome</keyword>
<protein>
    <recommendedName>
        <fullName evidence="6">Exonuclease domain-containing protein</fullName>
    </recommendedName>
</protein>
<feature type="region of interest" description="Disordered" evidence="5">
    <location>
        <begin position="34"/>
        <end position="103"/>
    </location>
</feature>
<reference evidence="7" key="1">
    <citation type="journal article" date="2020" name="Stud. Mycol.">
        <title>101 Dothideomycetes genomes: a test case for predicting lifestyles and emergence of pathogens.</title>
        <authorList>
            <person name="Haridas S."/>
            <person name="Albert R."/>
            <person name="Binder M."/>
            <person name="Bloem J."/>
            <person name="Labutti K."/>
            <person name="Salamov A."/>
            <person name="Andreopoulos B."/>
            <person name="Baker S."/>
            <person name="Barry K."/>
            <person name="Bills G."/>
            <person name="Bluhm B."/>
            <person name="Cannon C."/>
            <person name="Castanera R."/>
            <person name="Culley D."/>
            <person name="Daum C."/>
            <person name="Ezra D."/>
            <person name="Gonzalez J."/>
            <person name="Henrissat B."/>
            <person name="Kuo A."/>
            <person name="Liang C."/>
            <person name="Lipzen A."/>
            <person name="Lutzoni F."/>
            <person name="Magnuson J."/>
            <person name="Mondo S."/>
            <person name="Nolan M."/>
            <person name="Ohm R."/>
            <person name="Pangilinan J."/>
            <person name="Park H.-J."/>
            <person name="Ramirez L."/>
            <person name="Alfaro M."/>
            <person name="Sun H."/>
            <person name="Tritt A."/>
            <person name="Yoshinaga Y."/>
            <person name="Zwiers L.-H."/>
            <person name="Turgeon B."/>
            <person name="Goodwin S."/>
            <person name="Spatafora J."/>
            <person name="Crous P."/>
            <person name="Grigoriev I."/>
        </authorList>
    </citation>
    <scope>NUCLEOTIDE SEQUENCE</scope>
    <source>
        <strain evidence="7">CBS 101060</strain>
    </source>
</reference>
<evidence type="ECO:0000256" key="2">
    <source>
        <dbReference type="ARBA" id="ARBA00022722"/>
    </source>
</evidence>
<organism evidence="7 8">
    <name type="scientific">Patellaria atrata CBS 101060</name>
    <dbReference type="NCBI Taxonomy" id="1346257"/>
    <lineage>
        <taxon>Eukaryota</taxon>
        <taxon>Fungi</taxon>
        <taxon>Dikarya</taxon>
        <taxon>Ascomycota</taxon>
        <taxon>Pezizomycotina</taxon>
        <taxon>Dothideomycetes</taxon>
        <taxon>Dothideomycetes incertae sedis</taxon>
        <taxon>Patellariales</taxon>
        <taxon>Patellariaceae</taxon>
        <taxon>Patellaria</taxon>
    </lineage>
</organism>
<name>A0A9P4VQX0_9PEZI</name>
<dbReference type="InterPro" id="IPR036397">
    <property type="entry name" value="RNaseH_sf"/>
</dbReference>
<keyword evidence="2" id="KW-0540">Nuclease</keyword>
<feature type="domain" description="Exonuclease" evidence="6">
    <location>
        <begin position="405"/>
        <end position="601"/>
    </location>
</feature>
<dbReference type="SMART" id="SM00479">
    <property type="entry name" value="EXOIII"/>
    <property type="match status" value="1"/>
</dbReference>
<dbReference type="PANTHER" id="PTHR12801:SF112">
    <property type="entry name" value="RNA EXONUCLEASE 3"/>
    <property type="match status" value="1"/>
</dbReference>
<dbReference type="GO" id="GO:0003676">
    <property type="term" value="F:nucleic acid binding"/>
    <property type="evidence" value="ECO:0007669"/>
    <property type="project" value="InterPro"/>
</dbReference>
<comment type="similarity">
    <text evidence="1">Belongs to the REXO1/REXO3 family.</text>
</comment>
<keyword evidence="3" id="KW-0378">Hydrolase</keyword>
<dbReference type="Gene3D" id="3.30.420.10">
    <property type="entry name" value="Ribonuclease H-like superfamily/Ribonuclease H"/>
    <property type="match status" value="1"/>
</dbReference>
<feature type="region of interest" description="Disordered" evidence="5">
    <location>
        <begin position="621"/>
        <end position="663"/>
    </location>
</feature>
<dbReference type="InterPro" id="IPR013520">
    <property type="entry name" value="Ribonucl_H"/>
</dbReference>
<evidence type="ECO:0000313" key="8">
    <source>
        <dbReference type="Proteomes" id="UP000799429"/>
    </source>
</evidence>
<dbReference type="PANTHER" id="PTHR12801">
    <property type="entry name" value="RNA EXONUCLEASE REXO1 / RECO3 FAMILY MEMBER-RELATED"/>
    <property type="match status" value="1"/>
</dbReference>
<dbReference type="CDD" id="cd06145">
    <property type="entry name" value="REX1_like"/>
    <property type="match status" value="1"/>
</dbReference>
<dbReference type="SUPFAM" id="SSF53098">
    <property type="entry name" value="Ribonuclease H-like"/>
    <property type="match status" value="1"/>
</dbReference>
<dbReference type="Proteomes" id="UP000799429">
    <property type="component" value="Unassembled WGS sequence"/>
</dbReference>
<feature type="region of interest" description="Disordered" evidence="5">
    <location>
        <begin position="470"/>
        <end position="497"/>
    </location>
</feature>
<evidence type="ECO:0000256" key="5">
    <source>
        <dbReference type="SAM" id="MobiDB-lite"/>
    </source>
</evidence>
<feature type="compositionally biased region" description="Basic and acidic residues" evidence="5">
    <location>
        <begin position="652"/>
        <end position="663"/>
    </location>
</feature>
<dbReference type="InterPro" id="IPR012337">
    <property type="entry name" value="RNaseH-like_sf"/>
</dbReference>
<evidence type="ECO:0000313" key="7">
    <source>
        <dbReference type="EMBL" id="KAF2838227.1"/>
    </source>
</evidence>
<evidence type="ECO:0000256" key="3">
    <source>
        <dbReference type="ARBA" id="ARBA00022801"/>
    </source>
</evidence>
<comment type="caution">
    <text evidence="7">The sequence shown here is derived from an EMBL/GenBank/DDBJ whole genome shotgun (WGS) entry which is preliminary data.</text>
</comment>
<evidence type="ECO:0000256" key="1">
    <source>
        <dbReference type="ARBA" id="ARBA00006357"/>
    </source>
</evidence>
<dbReference type="GO" id="GO:0005634">
    <property type="term" value="C:nucleus"/>
    <property type="evidence" value="ECO:0007669"/>
    <property type="project" value="TreeGrafter"/>
</dbReference>
<evidence type="ECO:0000259" key="6">
    <source>
        <dbReference type="SMART" id="SM00479"/>
    </source>
</evidence>